<dbReference type="InterPro" id="IPR050377">
    <property type="entry name" value="Radical_SAM_PqqE_MftC-like"/>
</dbReference>
<name>A0ABZ2VXY0_9GAMM</name>
<feature type="domain" description="Radical SAM core" evidence="6">
    <location>
        <begin position="18"/>
        <end position="261"/>
    </location>
</feature>
<dbReference type="EMBL" id="CP101118">
    <property type="protein sequence ID" value="WZF87331.1"/>
    <property type="molecule type" value="Genomic_DNA"/>
</dbReference>
<dbReference type="CDD" id="cd01335">
    <property type="entry name" value="Radical_SAM"/>
    <property type="match status" value="1"/>
</dbReference>
<dbReference type="InterPro" id="IPR058240">
    <property type="entry name" value="rSAM_sf"/>
</dbReference>
<keyword evidence="4" id="KW-0408">Iron</keyword>
<evidence type="ECO:0000259" key="6">
    <source>
        <dbReference type="PROSITE" id="PS51918"/>
    </source>
</evidence>
<dbReference type="InterPro" id="IPR007197">
    <property type="entry name" value="rSAM"/>
</dbReference>
<dbReference type="PANTHER" id="PTHR11228:SF7">
    <property type="entry name" value="PQQA PEPTIDE CYCLASE"/>
    <property type="match status" value="1"/>
</dbReference>
<reference evidence="7 8" key="1">
    <citation type="submission" date="2022-07" db="EMBL/GenBank/DDBJ databases">
        <title>A copper resistant bacterium isolated from sediment samples of deep sea hydrothermal areas.</title>
        <authorList>
            <person name="Zeng X."/>
        </authorList>
    </citation>
    <scope>NUCLEOTIDE SEQUENCE [LARGE SCALE GENOMIC DNA]</scope>
    <source>
        <strain evidence="8">CuT 6</strain>
    </source>
</reference>
<dbReference type="Gene3D" id="3.20.20.70">
    <property type="entry name" value="Aldolase class I"/>
    <property type="match status" value="1"/>
</dbReference>
<gene>
    <name evidence="7" type="ORF">NLK58_13325</name>
</gene>
<dbReference type="Proteomes" id="UP001475781">
    <property type="component" value="Chromosome"/>
</dbReference>
<protein>
    <submittedName>
        <fullName evidence="7">Radical SAM protein</fullName>
    </submittedName>
</protein>
<keyword evidence="3" id="KW-0479">Metal-binding</keyword>
<dbReference type="SFLD" id="SFLDG01067">
    <property type="entry name" value="SPASM/twitch_domain_containing"/>
    <property type="match status" value="1"/>
</dbReference>
<dbReference type="PANTHER" id="PTHR11228">
    <property type="entry name" value="RADICAL SAM DOMAIN PROTEIN"/>
    <property type="match status" value="1"/>
</dbReference>
<dbReference type="PROSITE" id="PS51918">
    <property type="entry name" value="RADICAL_SAM"/>
    <property type="match status" value="1"/>
</dbReference>
<sequence>MKRWVRIQKPVTRFLGYQYAPARDLIEIDLTYLCNLRCNNCNRSSAQAPEARHMSISQIRQFVDDSIAQKRHWRRIRILGGEPTLHPEFLQIMEILIRLKEVAPKTIIEVVTNGFGAKVNAILDRIPEGVQVENSAKSQNIQPGFGPFNLAPIDSWQYAFADYRNGCDIAQSCGIGLTPQGYYPCAVAGGIDRVLGLERGRQSIPHTGDDMRDLMAEACRLCGRFRDGHYVPEKLRKPLMEQKTSKSWAKIYHSWREGPET</sequence>
<evidence type="ECO:0000256" key="1">
    <source>
        <dbReference type="ARBA" id="ARBA00001966"/>
    </source>
</evidence>
<organism evidence="7 8">
    <name type="scientific">Marinobacter metalliresistant</name>
    <dbReference type="NCBI Taxonomy" id="2961995"/>
    <lineage>
        <taxon>Bacteria</taxon>
        <taxon>Pseudomonadati</taxon>
        <taxon>Pseudomonadota</taxon>
        <taxon>Gammaproteobacteria</taxon>
        <taxon>Pseudomonadales</taxon>
        <taxon>Marinobacteraceae</taxon>
        <taxon>Marinobacter</taxon>
    </lineage>
</organism>
<evidence type="ECO:0000313" key="7">
    <source>
        <dbReference type="EMBL" id="WZF87331.1"/>
    </source>
</evidence>
<evidence type="ECO:0000256" key="3">
    <source>
        <dbReference type="ARBA" id="ARBA00022723"/>
    </source>
</evidence>
<keyword evidence="8" id="KW-1185">Reference proteome</keyword>
<accession>A0ABZ2VXY0</accession>
<dbReference type="SFLD" id="SFLDS00029">
    <property type="entry name" value="Radical_SAM"/>
    <property type="match status" value="1"/>
</dbReference>
<keyword evidence="5" id="KW-0411">Iron-sulfur</keyword>
<comment type="cofactor">
    <cofactor evidence="1">
        <name>[4Fe-4S] cluster</name>
        <dbReference type="ChEBI" id="CHEBI:49883"/>
    </cofactor>
</comment>
<keyword evidence="2" id="KW-0949">S-adenosyl-L-methionine</keyword>
<dbReference type="SUPFAM" id="SSF102114">
    <property type="entry name" value="Radical SAM enzymes"/>
    <property type="match status" value="1"/>
</dbReference>
<proteinExistence type="predicted"/>
<dbReference type="Pfam" id="PF04055">
    <property type="entry name" value="Radical_SAM"/>
    <property type="match status" value="1"/>
</dbReference>
<dbReference type="RefSeq" id="WP_341580967.1">
    <property type="nucleotide sequence ID" value="NZ_CP101118.1"/>
</dbReference>
<evidence type="ECO:0000256" key="4">
    <source>
        <dbReference type="ARBA" id="ARBA00023004"/>
    </source>
</evidence>
<evidence type="ECO:0000256" key="2">
    <source>
        <dbReference type="ARBA" id="ARBA00022691"/>
    </source>
</evidence>
<evidence type="ECO:0000313" key="8">
    <source>
        <dbReference type="Proteomes" id="UP001475781"/>
    </source>
</evidence>
<evidence type="ECO:0000256" key="5">
    <source>
        <dbReference type="ARBA" id="ARBA00023014"/>
    </source>
</evidence>
<dbReference type="InterPro" id="IPR013785">
    <property type="entry name" value="Aldolase_TIM"/>
</dbReference>